<evidence type="ECO:0000313" key="9">
    <source>
        <dbReference type="Proteomes" id="UP000799750"/>
    </source>
</evidence>
<accession>A0A6A6R086</accession>
<feature type="transmembrane region" description="Helical" evidence="7">
    <location>
        <begin position="536"/>
        <end position="554"/>
    </location>
</feature>
<evidence type="ECO:0000313" key="8">
    <source>
        <dbReference type="EMBL" id="KAF2498168.1"/>
    </source>
</evidence>
<protein>
    <recommendedName>
        <fullName evidence="10">Cora-domain-containing protein</fullName>
    </recommendedName>
</protein>
<dbReference type="InterPro" id="IPR045863">
    <property type="entry name" value="CorA_TM1_TM2"/>
</dbReference>
<keyword evidence="3 7" id="KW-1133">Transmembrane helix</keyword>
<evidence type="ECO:0000256" key="6">
    <source>
        <dbReference type="SAM" id="MobiDB-lite"/>
    </source>
</evidence>
<evidence type="ECO:0008006" key="10">
    <source>
        <dbReference type="Google" id="ProtNLM"/>
    </source>
</evidence>
<evidence type="ECO:0000256" key="2">
    <source>
        <dbReference type="ARBA" id="ARBA00022692"/>
    </source>
</evidence>
<sequence length="659" mass="76044">MDYFRTQCRCHGCDALLDVSEAARMLAVESKKLMNQKMGTYFNKDDRVLLDKISNLCEVISGRTKQHHSGLTWYGTPPHLEDSIYQLATQFAHRCIKLHLNLQTTLITLIPEILVAVMRETDRTTLFRNLQSWHQDHENIFHLYRQWMVYQPKAAWEHIEPRSHAKSSIYRIKESRSALHDDFELLHKVYLNPQIGIQFKPRICHCFSMCWVPGETVSCHMVTIPVFDDNIEEHLESLSNINMNACGKLPSLDLIVGCSSSPNHHFSVPFSKPKFLSILRFFEIPSAYLQMIFTETSQTLSYKHEGSLEKHSFIFRSPKTILPRNDWGLCLTHDEKRNHTTGVLLGMRPRERDHFLASLESMKMENFHPMHIPVWLCEAQTDRDSAEVKRHAAGLHDLTVMSIMKDSSPRMVIPGEELDYALMTSKLNAATSRLSHLQLRFESTIDSLKYIATCEGDFGENEKIREALQEKLHQLEAENRALLAEVLCNQRISQSLMQFVFNMITERDSGANLSMAKASRDLAEATKADSSAMRTLAFMSIVFLPATFVSSFFSMSMFDWRAPQLTSIVSKRMWIYWVVSIPLTLIIIVIWQLWLRIDIDQYQKSTQSNNVLAKPKSQDLSTKLSPKKVAEKVQEWSRLRMRRRKPSQDEEAGTTKPAT</sequence>
<evidence type="ECO:0000256" key="4">
    <source>
        <dbReference type="ARBA" id="ARBA00023136"/>
    </source>
</evidence>
<evidence type="ECO:0000256" key="5">
    <source>
        <dbReference type="SAM" id="Coils"/>
    </source>
</evidence>
<comment type="subcellular location">
    <subcellularLocation>
        <location evidence="1">Membrane</location>
        <topology evidence="1">Multi-pass membrane protein</topology>
    </subcellularLocation>
</comment>
<keyword evidence="4 7" id="KW-0472">Membrane</keyword>
<name>A0A6A6R086_9PEZI</name>
<dbReference type="Proteomes" id="UP000799750">
    <property type="component" value="Unassembled WGS sequence"/>
</dbReference>
<keyword evidence="9" id="KW-1185">Reference proteome</keyword>
<dbReference type="Gene3D" id="1.20.58.340">
    <property type="entry name" value="Magnesium transport protein CorA, transmembrane region"/>
    <property type="match status" value="1"/>
</dbReference>
<reference evidence="8" key="1">
    <citation type="journal article" date="2020" name="Stud. Mycol.">
        <title>101 Dothideomycetes genomes: a test case for predicting lifestyles and emergence of pathogens.</title>
        <authorList>
            <person name="Haridas S."/>
            <person name="Albert R."/>
            <person name="Binder M."/>
            <person name="Bloem J."/>
            <person name="Labutti K."/>
            <person name="Salamov A."/>
            <person name="Andreopoulos B."/>
            <person name="Baker S."/>
            <person name="Barry K."/>
            <person name="Bills G."/>
            <person name="Bluhm B."/>
            <person name="Cannon C."/>
            <person name="Castanera R."/>
            <person name="Culley D."/>
            <person name="Daum C."/>
            <person name="Ezra D."/>
            <person name="Gonzalez J."/>
            <person name="Henrissat B."/>
            <person name="Kuo A."/>
            <person name="Liang C."/>
            <person name="Lipzen A."/>
            <person name="Lutzoni F."/>
            <person name="Magnuson J."/>
            <person name="Mondo S."/>
            <person name="Nolan M."/>
            <person name="Ohm R."/>
            <person name="Pangilinan J."/>
            <person name="Park H.-J."/>
            <person name="Ramirez L."/>
            <person name="Alfaro M."/>
            <person name="Sun H."/>
            <person name="Tritt A."/>
            <person name="Yoshinaga Y."/>
            <person name="Zwiers L.-H."/>
            <person name="Turgeon B."/>
            <person name="Goodwin S."/>
            <person name="Spatafora J."/>
            <person name="Crous P."/>
            <person name="Grigoriev I."/>
        </authorList>
    </citation>
    <scope>NUCLEOTIDE SEQUENCE</scope>
    <source>
        <strain evidence="8">CBS 269.34</strain>
    </source>
</reference>
<dbReference type="AlphaFoldDB" id="A0A6A6R086"/>
<feature type="region of interest" description="Disordered" evidence="6">
    <location>
        <begin position="613"/>
        <end position="659"/>
    </location>
</feature>
<evidence type="ECO:0000256" key="1">
    <source>
        <dbReference type="ARBA" id="ARBA00004141"/>
    </source>
</evidence>
<keyword evidence="2 7" id="KW-0812">Transmembrane</keyword>
<feature type="compositionally biased region" description="Basic and acidic residues" evidence="6">
    <location>
        <begin position="628"/>
        <end position="638"/>
    </location>
</feature>
<organism evidence="8 9">
    <name type="scientific">Lophium mytilinum</name>
    <dbReference type="NCBI Taxonomy" id="390894"/>
    <lineage>
        <taxon>Eukaryota</taxon>
        <taxon>Fungi</taxon>
        <taxon>Dikarya</taxon>
        <taxon>Ascomycota</taxon>
        <taxon>Pezizomycotina</taxon>
        <taxon>Dothideomycetes</taxon>
        <taxon>Pleosporomycetidae</taxon>
        <taxon>Mytilinidiales</taxon>
        <taxon>Mytilinidiaceae</taxon>
        <taxon>Lophium</taxon>
    </lineage>
</organism>
<proteinExistence type="predicted"/>
<gene>
    <name evidence="8" type="ORF">BU16DRAFT_558239</name>
</gene>
<dbReference type="EMBL" id="MU004185">
    <property type="protein sequence ID" value="KAF2498168.1"/>
    <property type="molecule type" value="Genomic_DNA"/>
</dbReference>
<feature type="coiled-coil region" evidence="5">
    <location>
        <begin position="458"/>
        <end position="485"/>
    </location>
</feature>
<feature type="transmembrane region" description="Helical" evidence="7">
    <location>
        <begin position="574"/>
        <end position="595"/>
    </location>
</feature>
<evidence type="ECO:0000256" key="7">
    <source>
        <dbReference type="SAM" id="Phobius"/>
    </source>
</evidence>
<evidence type="ECO:0000256" key="3">
    <source>
        <dbReference type="ARBA" id="ARBA00022989"/>
    </source>
</evidence>
<dbReference type="GO" id="GO:0016020">
    <property type="term" value="C:membrane"/>
    <property type="evidence" value="ECO:0007669"/>
    <property type="project" value="UniProtKB-SubCell"/>
</dbReference>
<keyword evidence="5" id="KW-0175">Coiled coil</keyword>
<dbReference type="OrthoDB" id="2830640at2759"/>
<dbReference type="SUPFAM" id="SSF144083">
    <property type="entry name" value="Magnesium transport protein CorA, transmembrane region"/>
    <property type="match status" value="1"/>
</dbReference>